<accession>A0A1G7YXK7</accession>
<dbReference type="AlphaFoldDB" id="A0A1G7YXK7"/>
<sequence>MVPLFWTIVNKWVTPEQIPWKGFKDVVNLYSIDEGTDDR</sequence>
<protein>
    <submittedName>
        <fullName evidence="1">Uncharacterized protein</fullName>
    </submittedName>
</protein>
<evidence type="ECO:0000313" key="1">
    <source>
        <dbReference type="EMBL" id="SDH01282.1"/>
    </source>
</evidence>
<name>A0A1G7YXK7_ANETH</name>
<organism evidence="1 2">
    <name type="scientific">Aneurinibacillus thermoaerophilus</name>
    <dbReference type="NCBI Taxonomy" id="143495"/>
    <lineage>
        <taxon>Bacteria</taxon>
        <taxon>Bacillati</taxon>
        <taxon>Bacillota</taxon>
        <taxon>Bacilli</taxon>
        <taxon>Bacillales</taxon>
        <taxon>Paenibacillaceae</taxon>
        <taxon>Aneurinibacillus group</taxon>
        <taxon>Aneurinibacillus</taxon>
    </lineage>
</organism>
<gene>
    <name evidence="1" type="ORF">SAMN04489735_100856</name>
</gene>
<dbReference type="Proteomes" id="UP000198956">
    <property type="component" value="Unassembled WGS sequence"/>
</dbReference>
<reference evidence="1 2" key="1">
    <citation type="submission" date="2016-10" db="EMBL/GenBank/DDBJ databases">
        <authorList>
            <person name="de Groot N.N."/>
        </authorList>
    </citation>
    <scope>NUCLEOTIDE SEQUENCE [LARGE SCALE GENOMIC DNA]</scope>
    <source>
        <strain evidence="1 2">L 420-91</strain>
    </source>
</reference>
<evidence type="ECO:0000313" key="2">
    <source>
        <dbReference type="Proteomes" id="UP000198956"/>
    </source>
</evidence>
<dbReference type="EMBL" id="FNDE01000008">
    <property type="protein sequence ID" value="SDH01282.1"/>
    <property type="molecule type" value="Genomic_DNA"/>
</dbReference>
<proteinExistence type="predicted"/>